<sequence>MKLLPFPLCLAVLLCAGCGNMLKSEYQRPLIQYPDHWQTETVGTAPAPFNWLDFRDPALNNWLHQVMTRNYDLARALLRVYHAQLNAERTGILAAPDLNARLNSGAEHELSGPSSWQNKSGASLDTRYEVDLWGKLARAQDAAEWLSQASEQDLRAARLTLLANASTNYWRIGYLNEQISISQGSLEYATKTRQLASARFHAGKISPLDVVNAEQNVLKQEDRLLTLQHQRQQALNEQTVLLGAPPGKTVVEPENLPQGPLPQIDSGIPVSILGRRPDVNAAEMRLRAALSDIDARRTQYYPSFTLTGTLGTGSSALLTFLSNPVAGIGASLTLPFLEWRKMNVDVKIAQNDYEQRALEFTQTLYKAMSDVDNALSLRMQLMAQETHLRTTLALARKSERLNEVRYREGAVTITDWLNAQEQRRQTESALNENRFNQYQNLARVYLEFGGGSKEVFLHN</sequence>
<dbReference type="InterPro" id="IPR010131">
    <property type="entry name" value="MdtP/NodT-like"/>
</dbReference>
<dbReference type="GO" id="GO:0015562">
    <property type="term" value="F:efflux transmembrane transporter activity"/>
    <property type="evidence" value="ECO:0007669"/>
    <property type="project" value="InterPro"/>
</dbReference>
<proteinExistence type="inferred from homology"/>
<dbReference type="EMBL" id="CP023525">
    <property type="protein sequence ID" value="ATF95305.1"/>
    <property type="molecule type" value="Genomic_DNA"/>
</dbReference>
<dbReference type="Proteomes" id="UP000217979">
    <property type="component" value="Chromosome"/>
</dbReference>
<comment type="subcellular location">
    <subcellularLocation>
        <location evidence="1 3">Cell outer membrane</location>
        <topology evidence="1 3">Lipid-anchor</topology>
    </subcellularLocation>
</comment>
<comment type="similarity">
    <text evidence="2 3">Belongs to the outer membrane factor (OMF) (TC 1.B.17) family.</text>
</comment>
<dbReference type="AlphaFoldDB" id="A0A291E5F2"/>
<dbReference type="GO" id="GO:0009279">
    <property type="term" value="C:cell outer membrane"/>
    <property type="evidence" value="ECO:0007669"/>
    <property type="project" value="UniProtKB-SubCell"/>
</dbReference>
<dbReference type="PANTHER" id="PTHR30203:SF32">
    <property type="entry name" value="CATION EFFLUX SYSTEM PROTEIN CUSC"/>
    <property type="match status" value="1"/>
</dbReference>
<reference evidence="5 6" key="1">
    <citation type="submission" date="2017-09" db="EMBL/GenBank/DDBJ databases">
        <title>FDA dAtabase for Regulatory Grade micrObial Sequences (FDA-ARGOS): Supporting development and validation of Infectious Disease Dx tests.</title>
        <authorList>
            <person name="Minogue T."/>
            <person name="Wolcott M."/>
            <person name="Wasieloski L."/>
            <person name="Aguilar W."/>
            <person name="Moore D."/>
            <person name="Tallon L."/>
            <person name="Sadzewicz L."/>
            <person name="Ott S."/>
            <person name="Zhao X."/>
            <person name="Nagaraj S."/>
            <person name="Vavikolanu K."/>
            <person name="Aluvathingal J."/>
            <person name="Nadendla S."/>
            <person name="Sichtig H."/>
        </authorList>
    </citation>
    <scope>NUCLEOTIDE SEQUENCE [LARGE SCALE GENOMIC DNA]</scope>
    <source>
        <strain evidence="5 6">FDAARGOS_392</strain>
    </source>
</reference>
<keyword evidence="3" id="KW-1134">Transmembrane beta strand</keyword>
<accession>A0A291E5F2</accession>
<evidence type="ECO:0000256" key="1">
    <source>
        <dbReference type="ARBA" id="ARBA00004459"/>
    </source>
</evidence>
<dbReference type="RefSeq" id="WP_061276974.1">
    <property type="nucleotide sequence ID" value="NZ_CP023525.1"/>
</dbReference>
<dbReference type="Gene3D" id="1.20.1600.10">
    <property type="entry name" value="Outer membrane efflux proteins (OEP)"/>
    <property type="match status" value="1"/>
</dbReference>
<keyword evidence="3" id="KW-0449">Lipoprotein</keyword>
<keyword evidence="3" id="KW-0812">Transmembrane</keyword>
<organism evidence="5 6">
    <name type="scientific">Cedecea neteri</name>
    <dbReference type="NCBI Taxonomy" id="158822"/>
    <lineage>
        <taxon>Bacteria</taxon>
        <taxon>Pseudomonadati</taxon>
        <taxon>Pseudomonadota</taxon>
        <taxon>Gammaproteobacteria</taxon>
        <taxon>Enterobacterales</taxon>
        <taxon>Enterobacteriaceae</taxon>
        <taxon>Cedecea</taxon>
    </lineage>
</organism>
<evidence type="ECO:0000256" key="4">
    <source>
        <dbReference type="SAM" id="Coils"/>
    </source>
</evidence>
<keyword evidence="3" id="KW-0472">Membrane</keyword>
<dbReference type="SUPFAM" id="SSF56954">
    <property type="entry name" value="Outer membrane efflux proteins (OEP)"/>
    <property type="match status" value="1"/>
</dbReference>
<evidence type="ECO:0000313" key="6">
    <source>
        <dbReference type="Proteomes" id="UP000217979"/>
    </source>
</evidence>
<dbReference type="NCBIfam" id="TIGR01845">
    <property type="entry name" value="outer_NodT"/>
    <property type="match status" value="1"/>
</dbReference>
<feature type="coiled-coil region" evidence="4">
    <location>
        <begin position="210"/>
        <end position="237"/>
    </location>
</feature>
<keyword evidence="3" id="KW-0564">Palmitate</keyword>
<dbReference type="InterPro" id="IPR003423">
    <property type="entry name" value="OMP_efflux"/>
</dbReference>
<dbReference type="PANTHER" id="PTHR30203">
    <property type="entry name" value="OUTER MEMBRANE CATION EFFLUX PROTEIN"/>
    <property type="match status" value="1"/>
</dbReference>
<gene>
    <name evidence="5" type="ORF">CO704_21770</name>
</gene>
<evidence type="ECO:0000256" key="3">
    <source>
        <dbReference type="RuleBase" id="RU362097"/>
    </source>
</evidence>
<evidence type="ECO:0000313" key="5">
    <source>
        <dbReference type="EMBL" id="ATF95305.1"/>
    </source>
</evidence>
<name>A0A291E5F2_9ENTR</name>
<keyword evidence="4" id="KW-0175">Coiled coil</keyword>
<evidence type="ECO:0000256" key="2">
    <source>
        <dbReference type="ARBA" id="ARBA00007613"/>
    </source>
</evidence>
<dbReference type="Gene3D" id="2.20.200.10">
    <property type="entry name" value="Outer membrane efflux proteins (OEP)"/>
    <property type="match status" value="1"/>
</dbReference>
<protein>
    <submittedName>
        <fullName evidence="5">RND transporter</fullName>
    </submittedName>
</protein>
<dbReference type="Pfam" id="PF02321">
    <property type="entry name" value="OEP"/>
    <property type="match status" value="2"/>
</dbReference>